<dbReference type="OrthoDB" id="21214at2759"/>
<gene>
    <name evidence="4" type="ORF">CBOVIS_LOCUS4669</name>
</gene>
<dbReference type="EMBL" id="CADEPM010000003">
    <property type="protein sequence ID" value="CAB3401990.1"/>
    <property type="molecule type" value="Genomic_DNA"/>
</dbReference>
<comment type="similarity">
    <text evidence="1">Belongs to the SIKE family.</text>
</comment>
<accession>A0A8S1EP58</accession>
<comment type="caution">
    <text evidence="4">The sequence shown here is derived from an EMBL/GenBank/DDBJ whole genome shotgun (WGS) entry which is preliminary data.</text>
</comment>
<evidence type="ECO:0000313" key="5">
    <source>
        <dbReference type="Proteomes" id="UP000494206"/>
    </source>
</evidence>
<dbReference type="Pfam" id="PF05769">
    <property type="entry name" value="SIKE"/>
    <property type="match status" value="1"/>
</dbReference>
<keyword evidence="2 3" id="KW-0175">Coiled coil</keyword>
<dbReference type="Proteomes" id="UP000494206">
    <property type="component" value="Unassembled WGS sequence"/>
</dbReference>
<proteinExistence type="inferred from homology"/>
<feature type="coiled-coil region" evidence="3">
    <location>
        <begin position="62"/>
        <end position="89"/>
    </location>
</feature>
<sequence>MMSRTEVIIKTQELVNRAKAGEDALNDMLSRANKISERIRCMRNYKKTLDDISEFTVNGHKRKNILDDLQRENKKVMALENEVRQLRCITDECLGTIRDVVKSHNRIKKCIETSLNNNEADEIDNVLMEMSKRKLESKLRKDAMFMNSIMNDLEKTRFEEEKKELLDMASLSNPAAPKILKEALRRIEMEDREDLVHAKEEEDDLNETVLNSTIVRS</sequence>
<dbReference type="AlphaFoldDB" id="A0A8S1EP58"/>
<evidence type="ECO:0000256" key="1">
    <source>
        <dbReference type="ARBA" id="ARBA00005537"/>
    </source>
</evidence>
<reference evidence="4 5" key="1">
    <citation type="submission" date="2020-04" db="EMBL/GenBank/DDBJ databases">
        <authorList>
            <person name="Laetsch R D."/>
            <person name="Stevens L."/>
            <person name="Kumar S."/>
            <person name="Blaxter L. M."/>
        </authorList>
    </citation>
    <scope>NUCLEOTIDE SEQUENCE [LARGE SCALE GENOMIC DNA]</scope>
</reference>
<evidence type="ECO:0000256" key="3">
    <source>
        <dbReference type="SAM" id="Coils"/>
    </source>
</evidence>
<protein>
    <submittedName>
        <fullName evidence="4">Uncharacterized protein</fullName>
    </submittedName>
</protein>
<evidence type="ECO:0000256" key="2">
    <source>
        <dbReference type="ARBA" id="ARBA00023054"/>
    </source>
</evidence>
<keyword evidence="5" id="KW-1185">Reference proteome</keyword>
<dbReference type="InterPro" id="IPR008555">
    <property type="entry name" value="SIKE"/>
</dbReference>
<evidence type="ECO:0000313" key="4">
    <source>
        <dbReference type="EMBL" id="CAB3401990.1"/>
    </source>
</evidence>
<name>A0A8S1EP58_9PELO</name>
<organism evidence="4 5">
    <name type="scientific">Caenorhabditis bovis</name>
    <dbReference type="NCBI Taxonomy" id="2654633"/>
    <lineage>
        <taxon>Eukaryota</taxon>
        <taxon>Metazoa</taxon>
        <taxon>Ecdysozoa</taxon>
        <taxon>Nematoda</taxon>
        <taxon>Chromadorea</taxon>
        <taxon>Rhabditida</taxon>
        <taxon>Rhabditina</taxon>
        <taxon>Rhabditomorpha</taxon>
        <taxon>Rhabditoidea</taxon>
        <taxon>Rhabditidae</taxon>
        <taxon>Peloderinae</taxon>
        <taxon>Caenorhabditis</taxon>
    </lineage>
</organism>